<keyword evidence="1" id="KW-0808">Transferase</keyword>
<dbReference type="Proteomes" id="UP001156873">
    <property type="component" value="Unassembled WGS sequence"/>
</dbReference>
<dbReference type="Gene3D" id="3.40.50.300">
    <property type="entry name" value="P-loop containing nucleotide triphosphate hydrolases"/>
    <property type="match status" value="1"/>
</dbReference>
<dbReference type="PANTHER" id="PTHR10285">
    <property type="entry name" value="URIDINE KINASE"/>
    <property type="match status" value="1"/>
</dbReference>
<reference evidence="1 2" key="1">
    <citation type="submission" date="2023-04" db="EMBL/GenBank/DDBJ databases">
        <title>Luteimonas sp. M1R5S59.</title>
        <authorList>
            <person name="Sun J.-Q."/>
        </authorList>
    </citation>
    <scope>NUCLEOTIDE SEQUENCE [LARGE SCALE GENOMIC DNA]</scope>
    <source>
        <strain evidence="1 2">M1R5S59</strain>
    </source>
</reference>
<protein>
    <submittedName>
        <fullName evidence="1">Kinase</fullName>
    </submittedName>
</protein>
<comment type="caution">
    <text evidence="1">The sequence shown here is derived from an EMBL/GenBank/DDBJ whole genome shotgun (WGS) entry which is preliminary data.</text>
</comment>
<keyword evidence="2" id="KW-1185">Reference proteome</keyword>
<evidence type="ECO:0000313" key="2">
    <source>
        <dbReference type="Proteomes" id="UP001156873"/>
    </source>
</evidence>
<proteinExistence type="predicted"/>
<keyword evidence="1" id="KW-0418">Kinase</keyword>
<organism evidence="1 2">
    <name type="scientific">Luteimonas kalidii</name>
    <dbReference type="NCBI Taxonomy" id="3042025"/>
    <lineage>
        <taxon>Bacteria</taxon>
        <taxon>Pseudomonadati</taxon>
        <taxon>Pseudomonadota</taxon>
        <taxon>Gammaproteobacteria</taxon>
        <taxon>Lysobacterales</taxon>
        <taxon>Lysobacteraceae</taxon>
        <taxon>Luteimonas</taxon>
    </lineage>
</organism>
<name>A0ABT6JVT5_9GAMM</name>
<dbReference type="EMBL" id="JARXRO010000018">
    <property type="protein sequence ID" value="MDH5834692.1"/>
    <property type="molecule type" value="Genomic_DNA"/>
</dbReference>
<dbReference type="GO" id="GO:0016301">
    <property type="term" value="F:kinase activity"/>
    <property type="evidence" value="ECO:0007669"/>
    <property type="project" value="UniProtKB-KW"/>
</dbReference>
<dbReference type="InterPro" id="IPR027417">
    <property type="entry name" value="P-loop_NTPase"/>
</dbReference>
<dbReference type="SUPFAM" id="SSF52540">
    <property type="entry name" value="P-loop containing nucleoside triphosphate hydrolases"/>
    <property type="match status" value="1"/>
</dbReference>
<gene>
    <name evidence="1" type="ORF">QFW81_12280</name>
</gene>
<evidence type="ECO:0000313" key="1">
    <source>
        <dbReference type="EMBL" id="MDH5834692.1"/>
    </source>
</evidence>
<sequence>MPSAAHPVPAAGFPQPFVSAVLDDALAAGARVYGLSGLQGTGKSTLAAQLVATAAGRGLRAVALSLDDVYLDRPERERLARAVHPLLATRGPPGTHDLPLALETLDALLAGVTVRLPVFDKRTDRRRPRDVWPRVDPVDLVVFEGWCLGATAQDEASLERPVNALERDADPGGQWRRHCNAALALAYPALWQRIDRLLFLQPPGFEVVPGWRWQQESMSYTAPAPEPGMTLAEVERFVQHFERVSRHLLQALPSRADAIATLDAARVPQELRVLR</sequence>
<dbReference type="RefSeq" id="WP_280579119.1">
    <property type="nucleotide sequence ID" value="NZ_JARXRO010000018.1"/>
</dbReference>
<accession>A0ABT6JVT5</accession>